<protein>
    <submittedName>
        <fullName evidence="2">Uncharacterized protein</fullName>
    </submittedName>
</protein>
<dbReference type="HOGENOM" id="CLU_1054151_0_0_1"/>
<dbReference type="KEGG" id="pco:PHACADRAFT_210761"/>
<organism evidence="2 3">
    <name type="scientific">Phanerochaete carnosa (strain HHB-10118-sp)</name>
    <name type="common">White-rot fungus</name>
    <name type="synonym">Peniophora carnosa</name>
    <dbReference type="NCBI Taxonomy" id="650164"/>
    <lineage>
        <taxon>Eukaryota</taxon>
        <taxon>Fungi</taxon>
        <taxon>Dikarya</taxon>
        <taxon>Basidiomycota</taxon>
        <taxon>Agaricomycotina</taxon>
        <taxon>Agaricomycetes</taxon>
        <taxon>Polyporales</taxon>
        <taxon>Phanerochaetaceae</taxon>
        <taxon>Phanerochaete</taxon>
    </lineage>
</organism>
<reference evidence="2 3" key="1">
    <citation type="journal article" date="2012" name="BMC Genomics">
        <title>Comparative genomics of the white-rot fungi, Phanerochaete carnosa and P. chrysosporium, to elucidate the genetic basis of the distinct wood types they colonize.</title>
        <authorList>
            <person name="Suzuki H."/>
            <person name="MacDonald J."/>
            <person name="Syed K."/>
            <person name="Salamov A."/>
            <person name="Hori C."/>
            <person name="Aerts A."/>
            <person name="Henrissat B."/>
            <person name="Wiebenga A."/>
            <person name="vanKuyk P.A."/>
            <person name="Barry K."/>
            <person name="Lindquist E."/>
            <person name="LaButti K."/>
            <person name="Lapidus A."/>
            <person name="Lucas S."/>
            <person name="Coutinho P."/>
            <person name="Gong Y."/>
            <person name="Samejima M."/>
            <person name="Mahadevan R."/>
            <person name="Abou-Zaid M."/>
            <person name="de Vries R.P."/>
            <person name="Igarashi K."/>
            <person name="Yadav J.S."/>
            <person name="Grigoriev I.V."/>
            <person name="Master E.R."/>
        </authorList>
    </citation>
    <scope>NUCLEOTIDE SEQUENCE [LARGE SCALE GENOMIC DNA]</scope>
    <source>
        <strain evidence="2 3">HHB-10118-sp</strain>
    </source>
</reference>
<dbReference type="Proteomes" id="UP000008370">
    <property type="component" value="Unassembled WGS sequence"/>
</dbReference>
<dbReference type="RefSeq" id="XP_007397717.1">
    <property type="nucleotide sequence ID" value="XM_007397655.1"/>
</dbReference>
<name>K5W287_PHACS</name>
<proteinExistence type="predicted"/>
<dbReference type="GeneID" id="18913011"/>
<dbReference type="EMBL" id="JH930474">
    <property type="protein sequence ID" value="EKM53009.1"/>
    <property type="molecule type" value="Genomic_DNA"/>
</dbReference>
<evidence type="ECO:0000256" key="1">
    <source>
        <dbReference type="SAM" id="MobiDB-lite"/>
    </source>
</evidence>
<evidence type="ECO:0000313" key="3">
    <source>
        <dbReference type="Proteomes" id="UP000008370"/>
    </source>
</evidence>
<accession>K5W287</accession>
<gene>
    <name evidence="2" type="ORF">PHACADRAFT_210761</name>
</gene>
<feature type="region of interest" description="Disordered" evidence="1">
    <location>
        <begin position="92"/>
        <end position="181"/>
    </location>
</feature>
<keyword evidence="3" id="KW-1185">Reference proteome</keyword>
<feature type="compositionally biased region" description="Low complexity" evidence="1">
    <location>
        <begin position="93"/>
        <end position="109"/>
    </location>
</feature>
<sequence length="264" mass="29424">MSPKKLRRIWKACHGDLITSVPWSSIKSAFLSSLPLSVSLNIRISTKMQSFRSWLHRLCSSRHSTPQQSHDERFDYIHNAPNSRTEIHAWTHSGPANATSAPPATSYSPAHHEQQPPPGTAFGPSDREQCSEYGFPDMQAFNSDPYAPGLSQPSPMYGDPEWPSSGAFPTNSPSPPKRRGVVDKLERDAESLAAVTPGAVAYIDNDFGGFDGLKDSDEVDRVRREIWRHRDCARPGKRWLEGWMIPDMPALDAAEQSPDQLPTY</sequence>
<dbReference type="AlphaFoldDB" id="K5W287"/>
<dbReference type="InParanoid" id="K5W287"/>
<evidence type="ECO:0000313" key="2">
    <source>
        <dbReference type="EMBL" id="EKM53009.1"/>
    </source>
</evidence>